<dbReference type="CDD" id="cd13962">
    <property type="entry name" value="PT_UbiA_UBIAD1"/>
    <property type="match status" value="1"/>
</dbReference>
<evidence type="ECO:0000256" key="1">
    <source>
        <dbReference type="ARBA" id="ARBA00004141"/>
    </source>
</evidence>
<keyword evidence="2" id="KW-0808">Transferase</keyword>
<feature type="transmembrane region" description="Helical" evidence="6">
    <location>
        <begin position="227"/>
        <end position="252"/>
    </location>
</feature>
<name>A0ABW7SRD7_9ACTN</name>
<evidence type="ECO:0000256" key="6">
    <source>
        <dbReference type="SAM" id="Phobius"/>
    </source>
</evidence>
<proteinExistence type="predicted"/>
<dbReference type="PANTHER" id="PTHR13929">
    <property type="entry name" value="1,4-DIHYDROXY-2-NAPHTHOATE OCTAPRENYLTRANSFERASE"/>
    <property type="match status" value="1"/>
</dbReference>
<feature type="transmembrane region" description="Helical" evidence="6">
    <location>
        <begin position="132"/>
        <end position="151"/>
    </location>
</feature>
<gene>
    <name evidence="7" type="ORF">ACH4OY_26875</name>
</gene>
<evidence type="ECO:0000256" key="4">
    <source>
        <dbReference type="ARBA" id="ARBA00022989"/>
    </source>
</evidence>
<evidence type="ECO:0000256" key="5">
    <source>
        <dbReference type="ARBA" id="ARBA00023136"/>
    </source>
</evidence>
<keyword evidence="4 6" id="KW-1133">Transmembrane helix</keyword>
<reference evidence="7 8" key="1">
    <citation type="submission" date="2024-10" db="EMBL/GenBank/DDBJ databases">
        <title>The Natural Products Discovery Center: Release of the First 8490 Sequenced Strains for Exploring Actinobacteria Biosynthetic Diversity.</title>
        <authorList>
            <person name="Kalkreuter E."/>
            <person name="Kautsar S.A."/>
            <person name="Yang D."/>
            <person name="Bader C.D."/>
            <person name="Teijaro C.N."/>
            <person name="Fluegel L."/>
            <person name="Davis C.M."/>
            <person name="Simpson J.R."/>
            <person name="Lauterbach L."/>
            <person name="Steele A.D."/>
            <person name="Gui C."/>
            <person name="Meng S."/>
            <person name="Li G."/>
            <person name="Viehrig K."/>
            <person name="Ye F."/>
            <person name="Su P."/>
            <person name="Kiefer A.F."/>
            <person name="Nichols A."/>
            <person name="Cepeda A.J."/>
            <person name="Yan W."/>
            <person name="Fan B."/>
            <person name="Jiang Y."/>
            <person name="Adhikari A."/>
            <person name="Zheng C.-J."/>
            <person name="Schuster L."/>
            <person name="Cowan T.M."/>
            <person name="Smanski M.J."/>
            <person name="Chevrette M.G."/>
            <person name="De Carvalho L.P.S."/>
            <person name="Shen B."/>
        </authorList>
    </citation>
    <scope>NUCLEOTIDE SEQUENCE [LARGE SCALE GENOMIC DNA]</scope>
    <source>
        <strain evidence="7 8">NPDC021253</strain>
    </source>
</reference>
<keyword evidence="3 6" id="KW-0812">Transmembrane</keyword>
<keyword evidence="8" id="KW-1185">Reference proteome</keyword>
<evidence type="ECO:0000256" key="2">
    <source>
        <dbReference type="ARBA" id="ARBA00022679"/>
    </source>
</evidence>
<dbReference type="PANTHER" id="PTHR13929:SF0">
    <property type="entry name" value="UBIA PRENYLTRANSFERASE DOMAIN-CONTAINING PROTEIN 1"/>
    <property type="match status" value="1"/>
</dbReference>
<comment type="caution">
    <text evidence="7">The sequence shown here is derived from an EMBL/GenBank/DDBJ whole genome shotgun (WGS) entry which is preliminary data.</text>
</comment>
<protein>
    <submittedName>
        <fullName evidence="7">Prenyltransferase</fullName>
    </submittedName>
</protein>
<dbReference type="Pfam" id="PF01040">
    <property type="entry name" value="UbiA"/>
    <property type="match status" value="1"/>
</dbReference>
<accession>A0ABW7SRD7</accession>
<dbReference type="EMBL" id="JBIRPU010000026">
    <property type="protein sequence ID" value="MFI0796279.1"/>
    <property type="molecule type" value="Genomic_DNA"/>
</dbReference>
<feature type="transmembrane region" description="Helical" evidence="6">
    <location>
        <begin position="295"/>
        <end position="315"/>
    </location>
</feature>
<feature type="transmembrane region" description="Helical" evidence="6">
    <location>
        <begin position="327"/>
        <end position="347"/>
    </location>
</feature>
<comment type="subcellular location">
    <subcellularLocation>
        <location evidence="1">Membrane</location>
        <topology evidence="1">Multi-pass membrane protein</topology>
    </subcellularLocation>
</comment>
<feature type="transmembrane region" description="Helical" evidence="6">
    <location>
        <begin position="32"/>
        <end position="50"/>
    </location>
</feature>
<dbReference type="RefSeq" id="WP_396684262.1">
    <property type="nucleotide sequence ID" value="NZ_JBIRPU010000026.1"/>
</dbReference>
<organism evidence="7 8">
    <name type="scientific">Micromonospora rubida</name>
    <dbReference type="NCBI Taxonomy" id="2697657"/>
    <lineage>
        <taxon>Bacteria</taxon>
        <taxon>Bacillati</taxon>
        <taxon>Actinomycetota</taxon>
        <taxon>Actinomycetes</taxon>
        <taxon>Micromonosporales</taxon>
        <taxon>Micromonosporaceae</taxon>
        <taxon>Micromonospora</taxon>
    </lineage>
</organism>
<keyword evidence="5 6" id="KW-0472">Membrane</keyword>
<evidence type="ECO:0000313" key="7">
    <source>
        <dbReference type="EMBL" id="MFI0796279.1"/>
    </source>
</evidence>
<evidence type="ECO:0000256" key="3">
    <source>
        <dbReference type="ARBA" id="ARBA00022692"/>
    </source>
</evidence>
<feature type="transmembrane region" description="Helical" evidence="6">
    <location>
        <begin position="188"/>
        <end position="206"/>
    </location>
</feature>
<dbReference type="Gene3D" id="1.20.120.1780">
    <property type="entry name" value="UbiA prenyltransferase"/>
    <property type="match status" value="1"/>
</dbReference>
<dbReference type="InterPro" id="IPR026046">
    <property type="entry name" value="UBIAD1"/>
</dbReference>
<evidence type="ECO:0000313" key="8">
    <source>
        <dbReference type="Proteomes" id="UP001611075"/>
    </source>
</evidence>
<feature type="transmembrane region" description="Helical" evidence="6">
    <location>
        <begin position="258"/>
        <end position="275"/>
    </location>
</feature>
<sequence length="359" mass="38458">MIPGPRQAPAGPTAGRDGTPWKGFLRLARLRFLLYNLLPVGLAVAVSVHQGHPLDLTWYVVAQLFAWTVHVMTHYCNEYFDLEADRANVYFTPWTGGSRALVDGSVAPMVSLGAGFVLFSASTLMVAVMPSWQARVLATAAVVLAWFYTAPPLRLNYRGAGEMTVAAILNGLWPAVAAVLQAGAVPMLLLAVLAPTAVLQVARMMVMNLGDRRSDAMVGKRTLPVIIGYQPAVHLIVGAQVVSYAMLTVLALLGWLPWLVWAAMAATAPLSVWLVRQLRGGAMGDLDPRRMTPVVFWASNHVSLIVAAAMLGVILDAARRSADTGALAVLGVVLAGYGVLFAHRLWLARRPAGQGQPRA</sequence>
<dbReference type="InterPro" id="IPR000537">
    <property type="entry name" value="UbiA_prenyltransferase"/>
</dbReference>
<feature type="transmembrane region" description="Helical" evidence="6">
    <location>
        <begin position="106"/>
        <end position="126"/>
    </location>
</feature>
<dbReference type="Proteomes" id="UP001611075">
    <property type="component" value="Unassembled WGS sequence"/>
</dbReference>